<evidence type="ECO:0000256" key="2">
    <source>
        <dbReference type="ARBA" id="ARBA00022475"/>
    </source>
</evidence>
<keyword evidence="7" id="KW-1185">Reference proteome</keyword>
<gene>
    <name evidence="6" type="ORF">FE795_06660</name>
</gene>
<evidence type="ECO:0000313" key="7">
    <source>
        <dbReference type="Proteomes" id="UP000826050"/>
    </source>
</evidence>
<dbReference type="Gene3D" id="3.40.50.300">
    <property type="entry name" value="P-loop containing nucleotide triphosphate hydrolases"/>
    <property type="match status" value="1"/>
</dbReference>
<dbReference type="InterPro" id="IPR003593">
    <property type="entry name" value="AAA+_ATPase"/>
</dbReference>
<name>A0ABX8SRS6_9BURK</name>
<dbReference type="RefSeq" id="WP_059317776.1">
    <property type="nucleotide sequence ID" value="NZ_CP049362.1"/>
</dbReference>
<keyword evidence="4 6" id="KW-0067">ATP-binding</keyword>
<keyword evidence="2" id="KW-0472">Membrane</keyword>
<accession>A0ABX8SRS6</accession>
<dbReference type="Proteomes" id="UP000826050">
    <property type="component" value="Chromosome"/>
</dbReference>
<evidence type="ECO:0000313" key="6">
    <source>
        <dbReference type="EMBL" id="QXX78726.1"/>
    </source>
</evidence>
<proteinExistence type="predicted"/>
<dbReference type="SUPFAM" id="SSF50331">
    <property type="entry name" value="MOP-like"/>
    <property type="match status" value="1"/>
</dbReference>
<dbReference type="InterPro" id="IPR050093">
    <property type="entry name" value="ABC_SmlMolc_Importer"/>
</dbReference>
<evidence type="ECO:0000256" key="3">
    <source>
        <dbReference type="ARBA" id="ARBA00022741"/>
    </source>
</evidence>
<dbReference type="GO" id="GO:0005524">
    <property type="term" value="F:ATP binding"/>
    <property type="evidence" value="ECO:0007669"/>
    <property type="project" value="UniProtKB-KW"/>
</dbReference>
<dbReference type="InterPro" id="IPR003439">
    <property type="entry name" value="ABC_transporter-like_ATP-bd"/>
</dbReference>
<dbReference type="PROSITE" id="PS00211">
    <property type="entry name" value="ABC_TRANSPORTER_1"/>
    <property type="match status" value="1"/>
</dbReference>
<evidence type="ECO:0000259" key="5">
    <source>
        <dbReference type="PROSITE" id="PS50893"/>
    </source>
</evidence>
<dbReference type="SMART" id="SM00382">
    <property type="entry name" value="AAA"/>
    <property type="match status" value="1"/>
</dbReference>
<dbReference type="InterPro" id="IPR013611">
    <property type="entry name" value="Transp-assoc_OB_typ2"/>
</dbReference>
<keyword evidence="3" id="KW-0547">Nucleotide-binding</keyword>
<reference evidence="6 7" key="1">
    <citation type="submission" date="2020-02" db="EMBL/GenBank/DDBJ databases">
        <title>Partial ammonium oxidation to N2 by heterotrophic bacteria.</title>
        <authorList>
            <person name="Wu M."/>
        </authorList>
    </citation>
    <scope>NUCLEOTIDE SEQUENCE [LARGE SCALE GENOMIC DNA]</scope>
    <source>
        <strain evidence="6 7">HO-1</strain>
    </source>
</reference>
<dbReference type="Pfam" id="PF00005">
    <property type="entry name" value="ABC_tran"/>
    <property type="match status" value="1"/>
</dbReference>
<dbReference type="PANTHER" id="PTHR42781">
    <property type="entry name" value="SPERMIDINE/PUTRESCINE IMPORT ATP-BINDING PROTEIN POTA"/>
    <property type="match status" value="1"/>
</dbReference>
<organism evidence="6 7">
    <name type="scientific">Alcaligenes ammonioxydans</name>
    <dbReference type="NCBI Taxonomy" id="2582914"/>
    <lineage>
        <taxon>Bacteria</taxon>
        <taxon>Pseudomonadati</taxon>
        <taxon>Pseudomonadota</taxon>
        <taxon>Betaproteobacteria</taxon>
        <taxon>Burkholderiales</taxon>
        <taxon>Alcaligenaceae</taxon>
        <taxon>Alcaligenes</taxon>
    </lineage>
</organism>
<protein>
    <submittedName>
        <fullName evidence="6">ABC transporter ATP-binding protein</fullName>
    </submittedName>
</protein>
<dbReference type="PROSITE" id="PS50893">
    <property type="entry name" value="ABC_TRANSPORTER_2"/>
    <property type="match status" value="1"/>
</dbReference>
<keyword evidence="2" id="KW-1003">Cell membrane</keyword>
<dbReference type="PANTHER" id="PTHR42781:SF4">
    <property type="entry name" value="SPERMIDINE_PUTRESCINE IMPORT ATP-BINDING PROTEIN POTA"/>
    <property type="match status" value="1"/>
</dbReference>
<dbReference type="EMBL" id="CP049362">
    <property type="protein sequence ID" value="QXX78726.1"/>
    <property type="molecule type" value="Genomic_DNA"/>
</dbReference>
<dbReference type="InterPro" id="IPR017871">
    <property type="entry name" value="ABC_transporter-like_CS"/>
</dbReference>
<keyword evidence="1" id="KW-0813">Transport</keyword>
<evidence type="ECO:0000256" key="4">
    <source>
        <dbReference type="ARBA" id="ARBA00022840"/>
    </source>
</evidence>
<feature type="domain" description="ABC transporter" evidence="5">
    <location>
        <begin position="8"/>
        <end position="240"/>
    </location>
</feature>
<sequence length="354" mass="38727">METKHVPVRIEQCAKTYADGTRGLHPSTLDIAPGEVMALLGPSGCGKTTLLRLIAGLEMPDAGSRILFDGQDVTHLPIEKREVGMVFQHYALFPAMTVEANIGYGPKIKGMALAERQQRVGELVDLMRLNGLEKRLPSALSGGQRQRVAIARAIANQPRVLLLDEPLAALDAKLKVSLRDELAELLRRLRITAVHVTHDQQEAFAIADRLAVMHEGRIIQIGDGESLYRHPAHPFVATFLGRVNVLQRNAQSLFHNDVRLADLRLPCPEALRGSQELLLRPEDIRVCMEAPAGWARARVQQRSFMGGRVQLTLEVAGQAPLIAEVDRDHAAVLGSTVGIQLNPDSLIPGSVPMS</sequence>
<evidence type="ECO:0000256" key="1">
    <source>
        <dbReference type="ARBA" id="ARBA00022448"/>
    </source>
</evidence>
<dbReference type="SUPFAM" id="SSF52540">
    <property type="entry name" value="P-loop containing nucleoside triphosphate hydrolases"/>
    <property type="match status" value="1"/>
</dbReference>
<dbReference type="InterPro" id="IPR027417">
    <property type="entry name" value="P-loop_NTPase"/>
</dbReference>
<dbReference type="Pfam" id="PF08402">
    <property type="entry name" value="TOBE_2"/>
    <property type="match status" value="1"/>
</dbReference>
<dbReference type="InterPro" id="IPR008995">
    <property type="entry name" value="Mo/tungstate-bd_C_term_dom"/>
</dbReference>